<evidence type="ECO:0000313" key="1">
    <source>
        <dbReference type="EMBL" id="MBB5560657.1"/>
    </source>
</evidence>
<dbReference type="EMBL" id="JACHBC010000004">
    <property type="protein sequence ID" value="MBB5560657.1"/>
    <property type="molecule type" value="Genomic_DNA"/>
</dbReference>
<sequence length="147" mass="16072">MTVVKLASLKADLKREAEGDWVAFPDWPGVEFNVSSLHLPAYQAARDDLLMRIARQASQAKPKPGEAAPAKLDMKVELGKLYAEHLLHGWRGLDVTYSPETARDVLGDPEYRNVVAAVEWCAGKLSEVNVEFVEAEVKNSGKPSAAA</sequence>
<keyword evidence="2" id="KW-1185">Reference proteome</keyword>
<proteinExistence type="predicted"/>
<organism evidence="1 2">
    <name type="scientific">Rhizobium lentis</name>
    <dbReference type="NCBI Taxonomy" id="1138194"/>
    <lineage>
        <taxon>Bacteria</taxon>
        <taxon>Pseudomonadati</taxon>
        <taxon>Pseudomonadota</taxon>
        <taxon>Alphaproteobacteria</taxon>
        <taxon>Hyphomicrobiales</taxon>
        <taxon>Rhizobiaceae</taxon>
        <taxon>Rhizobium/Agrobacterium group</taxon>
        <taxon>Rhizobium</taxon>
    </lineage>
</organism>
<accession>A0A7W8XEJ2</accession>
<comment type="caution">
    <text evidence="1">The sequence shown here is derived from an EMBL/GenBank/DDBJ whole genome shotgun (WGS) entry which is preliminary data.</text>
</comment>
<gene>
    <name evidence="1" type="ORF">GGI59_002319</name>
</gene>
<dbReference type="Proteomes" id="UP000528824">
    <property type="component" value="Unassembled WGS sequence"/>
</dbReference>
<evidence type="ECO:0000313" key="2">
    <source>
        <dbReference type="Proteomes" id="UP000528824"/>
    </source>
</evidence>
<dbReference type="AlphaFoldDB" id="A0A7W8XEJ2"/>
<protein>
    <recommendedName>
        <fullName evidence="3">Phage tail protein</fullName>
    </recommendedName>
</protein>
<dbReference type="RefSeq" id="WP_183916039.1">
    <property type="nucleotide sequence ID" value="NZ_JACHBB010000004.1"/>
</dbReference>
<name>A0A7W8XEJ2_9HYPH</name>
<evidence type="ECO:0008006" key="3">
    <source>
        <dbReference type="Google" id="ProtNLM"/>
    </source>
</evidence>
<reference evidence="1 2" key="1">
    <citation type="submission" date="2020-08" db="EMBL/GenBank/DDBJ databases">
        <title>Genomic Encyclopedia of Type Strains, Phase IV (KMG-V): Genome sequencing to study the core and pangenomes of soil and plant-associated prokaryotes.</title>
        <authorList>
            <person name="Whitman W."/>
        </authorList>
    </citation>
    <scope>NUCLEOTIDE SEQUENCE [LARGE SCALE GENOMIC DNA]</scope>
    <source>
        <strain evidence="1 2">SEMIA 4034</strain>
    </source>
</reference>